<dbReference type="AlphaFoldDB" id="A0A1R3GZS2"/>
<keyword evidence="2" id="KW-1185">Reference proteome</keyword>
<dbReference type="Proteomes" id="UP000188268">
    <property type="component" value="Unassembled WGS sequence"/>
</dbReference>
<dbReference type="EMBL" id="AWWV01012907">
    <property type="protein sequence ID" value="OMO63628.1"/>
    <property type="molecule type" value="Genomic_DNA"/>
</dbReference>
<evidence type="ECO:0000313" key="1">
    <source>
        <dbReference type="EMBL" id="OMO63628.1"/>
    </source>
</evidence>
<organism evidence="1 2">
    <name type="scientific">Corchorus capsularis</name>
    <name type="common">Jute</name>
    <dbReference type="NCBI Taxonomy" id="210143"/>
    <lineage>
        <taxon>Eukaryota</taxon>
        <taxon>Viridiplantae</taxon>
        <taxon>Streptophyta</taxon>
        <taxon>Embryophyta</taxon>
        <taxon>Tracheophyta</taxon>
        <taxon>Spermatophyta</taxon>
        <taxon>Magnoliopsida</taxon>
        <taxon>eudicotyledons</taxon>
        <taxon>Gunneridae</taxon>
        <taxon>Pentapetalae</taxon>
        <taxon>rosids</taxon>
        <taxon>malvids</taxon>
        <taxon>Malvales</taxon>
        <taxon>Malvaceae</taxon>
        <taxon>Grewioideae</taxon>
        <taxon>Apeibeae</taxon>
        <taxon>Corchorus</taxon>
    </lineage>
</organism>
<evidence type="ECO:0000313" key="2">
    <source>
        <dbReference type="Proteomes" id="UP000188268"/>
    </source>
</evidence>
<reference evidence="1 2" key="1">
    <citation type="submission" date="2013-09" db="EMBL/GenBank/DDBJ databases">
        <title>Corchorus capsularis genome sequencing.</title>
        <authorList>
            <person name="Alam M."/>
            <person name="Haque M.S."/>
            <person name="Islam M.S."/>
            <person name="Emdad E.M."/>
            <person name="Islam M.M."/>
            <person name="Ahmed B."/>
            <person name="Halim A."/>
            <person name="Hossen Q.M.M."/>
            <person name="Hossain M.Z."/>
            <person name="Ahmed R."/>
            <person name="Khan M.M."/>
            <person name="Islam R."/>
            <person name="Rashid M.M."/>
            <person name="Khan S.A."/>
            <person name="Rahman M.S."/>
            <person name="Alam M."/>
        </authorList>
    </citation>
    <scope>NUCLEOTIDE SEQUENCE [LARGE SCALE GENOMIC DNA]</scope>
    <source>
        <strain evidence="2">cv. CVL-1</strain>
        <tissue evidence="1">Whole seedling</tissue>
    </source>
</reference>
<dbReference type="Gramene" id="OMO63628">
    <property type="protein sequence ID" value="OMO63628"/>
    <property type="gene ID" value="CCACVL1_22378"/>
</dbReference>
<protein>
    <submittedName>
        <fullName evidence="1">Uncharacterized protein</fullName>
    </submittedName>
</protein>
<name>A0A1R3GZS2_COCAP</name>
<accession>A0A1R3GZS2</accession>
<gene>
    <name evidence="1" type="ORF">CCACVL1_22378</name>
</gene>
<proteinExistence type="predicted"/>
<comment type="caution">
    <text evidence="1">The sequence shown here is derived from an EMBL/GenBank/DDBJ whole genome shotgun (WGS) entry which is preliminary data.</text>
</comment>
<sequence>MAYHRCSSHINIPLNITRKSMFHCDERTSATRKEERKWKRLQ</sequence>